<name>A0ABP6S040_9PSEU</name>
<proteinExistence type="predicted"/>
<reference evidence="2" key="1">
    <citation type="journal article" date="2019" name="Int. J. Syst. Evol. Microbiol.">
        <title>The Global Catalogue of Microorganisms (GCM) 10K type strain sequencing project: providing services to taxonomists for standard genome sequencing and annotation.</title>
        <authorList>
            <consortium name="The Broad Institute Genomics Platform"/>
            <consortium name="The Broad Institute Genome Sequencing Center for Infectious Disease"/>
            <person name="Wu L."/>
            <person name="Ma J."/>
        </authorList>
    </citation>
    <scope>NUCLEOTIDE SEQUENCE [LARGE SCALE GENOMIC DNA]</scope>
    <source>
        <strain evidence="2">JCM 9687</strain>
    </source>
</reference>
<comment type="caution">
    <text evidence="1">The sequence shown here is derived from an EMBL/GenBank/DDBJ whole genome shotgun (WGS) entry which is preliminary data.</text>
</comment>
<evidence type="ECO:0000313" key="2">
    <source>
        <dbReference type="Proteomes" id="UP001500483"/>
    </source>
</evidence>
<accession>A0ABP6S040</accession>
<evidence type="ECO:0000313" key="1">
    <source>
        <dbReference type="EMBL" id="GAA3364453.1"/>
    </source>
</evidence>
<dbReference type="Proteomes" id="UP001500483">
    <property type="component" value="Unassembled WGS sequence"/>
</dbReference>
<sequence length="54" mass="5525">MNELELAGQSAELLPRREATSLVDVTTVVPVNVGVAVSLGGDAAAIVGQYTNVE</sequence>
<dbReference type="EMBL" id="BAAAYK010000038">
    <property type="protein sequence ID" value="GAA3364453.1"/>
    <property type="molecule type" value="Genomic_DNA"/>
</dbReference>
<protein>
    <submittedName>
        <fullName evidence="1">Uncharacterized protein</fullName>
    </submittedName>
</protein>
<gene>
    <name evidence="1" type="ORF">GCM10020366_60370</name>
</gene>
<organism evidence="1 2">
    <name type="scientific">Saccharopolyspora gregorii</name>
    <dbReference type="NCBI Taxonomy" id="33914"/>
    <lineage>
        <taxon>Bacteria</taxon>
        <taxon>Bacillati</taxon>
        <taxon>Actinomycetota</taxon>
        <taxon>Actinomycetes</taxon>
        <taxon>Pseudonocardiales</taxon>
        <taxon>Pseudonocardiaceae</taxon>
        <taxon>Saccharopolyspora</taxon>
    </lineage>
</organism>
<keyword evidence="2" id="KW-1185">Reference proteome</keyword>
<dbReference type="RefSeq" id="WP_224957072.1">
    <property type="nucleotide sequence ID" value="NZ_BAAAYK010000038.1"/>
</dbReference>